<evidence type="ECO:0000256" key="5">
    <source>
        <dbReference type="ARBA" id="ARBA00022723"/>
    </source>
</evidence>
<dbReference type="InterPro" id="IPR023298">
    <property type="entry name" value="ATPase_P-typ_TM_dom_sf"/>
</dbReference>
<evidence type="ECO:0000313" key="17">
    <source>
        <dbReference type="EMBL" id="KAK9708459.1"/>
    </source>
</evidence>
<keyword evidence="5" id="KW-0479">Metal-binding</keyword>
<keyword evidence="3 14" id="KW-0109">Calcium transport</keyword>
<evidence type="ECO:0000256" key="8">
    <source>
        <dbReference type="ARBA" id="ARBA00022840"/>
    </source>
</evidence>
<feature type="transmembrane region" description="Helical" evidence="14">
    <location>
        <begin position="805"/>
        <end position="826"/>
    </location>
</feature>
<dbReference type="InterPro" id="IPR044492">
    <property type="entry name" value="P_typ_ATPase_HD_dom"/>
</dbReference>
<feature type="transmembrane region" description="Helical" evidence="14">
    <location>
        <begin position="956"/>
        <end position="980"/>
    </location>
</feature>
<protein>
    <recommendedName>
        <fullName evidence="14">Calcium-transporting ATPase</fullName>
        <ecNumber evidence="14">7.2.2.10</ecNumber>
    </recommendedName>
</protein>
<dbReference type="EMBL" id="JASJQH010007483">
    <property type="protein sequence ID" value="KAK9708459.1"/>
    <property type="molecule type" value="Genomic_DNA"/>
</dbReference>
<dbReference type="Gene3D" id="3.40.50.1000">
    <property type="entry name" value="HAD superfamily/HAD-like"/>
    <property type="match status" value="1"/>
</dbReference>
<dbReference type="PANTHER" id="PTHR24093">
    <property type="entry name" value="CATION TRANSPORTING ATPASE"/>
    <property type="match status" value="1"/>
</dbReference>
<organism evidence="17 18">
    <name type="scientific">Basidiobolus ranarum</name>
    <dbReference type="NCBI Taxonomy" id="34480"/>
    <lineage>
        <taxon>Eukaryota</taxon>
        <taxon>Fungi</taxon>
        <taxon>Fungi incertae sedis</taxon>
        <taxon>Zoopagomycota</taxon>
        <taxon>Entomophthoromycotina</taxon>
        <taxon>Basidiobolomycetes</taxon>
        <taxon>Basidiobolales</taxon>
        <taxon>Basidiobolaceae</taxon>
        <taxon>Basidiobolus</taxon>
    </lineage>
</organism>
<dbReference type="Pfam" id="PF00122">
    <property type="entry name" value="E1-E2_ATPase"/>
    <property type="match status" value="1"/>
</dbReference>
<evidence type="ECO:0000256" key="13">
    <source>
        <dbReference type="ARBA" id="ARBA00023136"/>
    </source>
</evidence>
<keyword evidence="6 14" id="KW-0547">Nucleotide-binding</keyword>
<evidence type="ECO:0000256" key="6">
    <source>
        <dbReference type="ARBA" id="ARBA00022741"/>
    </source>
</evidence>
<dbReference type="NCBIfam" id="TIGR01517">
    <property type="entry name" value="ATPase-IIB_Ca"/>
    <property type="match status" value="1"/>
</dbReference>
<keyword evidence="11 14" id="KW-1133">Transmembrane helix</keyword>
<keyword evidence="10" id="KW-1278">Translocase</keyword>
<dbReference type="Pfam" id="PF00689">
    <property type="entry name" value="Cation_ATPase_C"/>
    <property type="match status" value="1"/>
</dbReference>
<dbReference type="InterPro" id="IPR008250">
    <property type="entry name" value="ATPase_P-typ_transduc_dom_A_sf"/>
</dbReference>
<dbReference type="SUPFAM" id="SSF81665">
    <property type="entry name" value="Calcium ATPase, transmembrane domain M"/>
    <property type="match status" value="1"/>
</dbReference>
<evidence type="ECO:0000256" key="15">
    <source>
        <dbReference type="SAM" id="MobiDB-lite"/>
    </source>
</evidence>
<keyword evidence="18" id="KW-1185">Reference proteome</keyword>
<keyword evidence="13 14" id="KW-0472">Membrane</keyword>
<proteinExistence type="inferred from homology"/>
<feature type="transmembrane region" description="Helical" evidence="14">
    <location>
        <begin position="875"/>
        <end position="899"/>
    </location>
</feature>
<evidence type="ECO:0000259" key="16">
    <source>
        <dbReference type="SMART" id="SM00831"/>
    </source>
</evidence>
<keyword evidence="7 14" id="KW-0106">Calcium</keyword>
<evidence type="ECO:0000256" key="9">
    <source>
        <dbReference type="ARBA" id="ARBA00022842"/>
    </source>
</evidence>
<dbReference type="InterPro" id="IPR059000">
    <property type="entry name" value="ATPase_P-type_domA"/>
</dbReference>
<comment type="caution">
    <text evidence="17">The sequence shown here is derived from an EMBL/GenBank/DDBJ whole genome shotgun (WGS) entry which is preliminary data.</text>
</comment>
<comment type="caution">
    <text evidence="14">Lacks conserved residue(s) required for the propagation of feature annotation.</text>
</comment>
<dbReference type="SUPFAM" id="SSF81660">
    <property type="entry name" value="Metal cation-transporting ATPase, ATP-binding domain N"/>
    <property type="match status" value="1"/>
</dbReference>
<evidence type="ECO:0000256" key="2">
    <source>
        <dbReference type="ARBA" id="ARBA00022448"/>
    </source>
</evidence>
<dbReference type="Proteomes" id="UP001479436">
    <property type="component" value="Unassembled WGS sequence"/>
</dbReference>
<feature type="transmembrane region" description="Helical" evidence="14">
    <location>
        <begin position="832"/>
        <end position="854"/>
    </location>
</feature>
<reference evidence="17 18" key="1">
    <citation type="submission" date="2023-04" db="EMBL/GenBank/DDBJ databases">
        <title>Genome of Basidiobolus ranarum AG-B5.</title>
        <authorList>
            <person name="Stajich J.E."/>
            <person name="Carter-House D."/>
            <person name="Gryganskyi A."/>
        </authorList>
    </citation>
    <scope>NUCLEOTIDE SEQUENCE [LARGE SCALE GENOMIC DNA]</scope>
    <source>
        <strain evidence="17 18">AG-B5</strain>
    </source>
</reference>
<dbReference type="EC" id="7.2.2.10" evidence="14"/>
<feature type="transmembrane region" description="Helical" evidence="14">
    <location>
        <begin position="152"/>
        <end position="171"/>
    </location>
</feature>
<comment type="catalytic activity">
    <reaction evidence="14">
        <text>Ca(2+)(in) + ATP + H2O = Ca(2+)(out) + ADP + phosphate + H(+)</text>
        <dbReference type="Rhea" id="RHEA:18105"/>
        <dbReference type="ChEBI" id="CHEBI:15377"/>
        <dbReference type="ChEBI" id="CHEBI:15378"/>
        <dbReference type="ChEBI" id="CHEBI:29108"/>
        <dbReference type="ChEBI" id="CHEBI:30616"/>
        <dbReference type="ChEBI" id="CHEBI:43474"/>
        <dbReference type="ChEBI" id="CHEBI:456216"/>
        <dbReference type="EC" id="7.2.2.10"/>
    </reaction>
</comment>
<evidence type="ECO:0000256" key="14">
    <source>
        <dbReference type="RuleBase" id="RU361146"/>
    </source>
</evidence>
<evidence type="ECO:0000256" key="4">
    <source>
        <dbReference type="ARBA" id="ARBA00022692"/>
    </source>
</evidence>
<keyword evidence="9" id="KW-0460">Magnesium</keyword>
<evidence type="ECO:0000256" key="10">
    <source>
        <dbReference type="ARBA" id="ARBA00022967"/>
    </source>
</evidence>
<dbReference type="PANTHER" id="PTHR24093:SF369">
    <property type="entry name" value="CALCIUM-TRANSPORTING ATPASE"/>
    <property type="match status" value="1"/>
</dbReference>
<evidence type="ECO:0000256" key="1">
    <source>
        <dbReference type="ARBA" id="ARBA00004127"/>
    </source>
</evidence>
<dbReference type="SFLD" id="SFLDF00027">
    <property type="entry name" value="p-type_atpase"/>
    <property type="match status" value="1"/>
</dbReference>
<dbReference type="SFLD" id="SFLDG00002">
    <property type="entry name" value="C1.7:_P-type_atpase_like"/>
    <property type="match status" value="1"/>
</dbReference>
<evidence type="ECO:0000256" key="3">
    <source>
        <dbReference type="ARBA" id="ARBA00022568"/>
    </source>
</evidence>
<dbReference type="InterPro" id="IPR001757">
    <property type="entry name" value="P_typ_ATPase"/>
</dbReference>
<feature type="transmembrane region" description="Helical" evidence="14">
    <location>
        <begin position="122"/>
        <end position="140"/>
    </location>
</feature>
<dbReference type="Pfam" id="PF13246">
    <property type="entry name" value="Cation_ATPase"/>
    <property type="match status" value="1"/>
</dbReference>
<comment type="function">
    <text evidence="14">Catalyzes the hydrolysis of ATP coupled with the transport of calcium.</text>
</comment>
<dbReference type="InterPro" id="IPR006068">
    <property type="entry name" value="ATPase_P-typ_cation-transptr_C"/>
</dbReference>
<dbReference type="Pfam" id="PF00690">
    <property type="entry name" value="Cation_ATPase_N"/>
    <property type="match status" value="1"/>
</dbReference>
<dbReference type="SUPFAM" id="SSF56784">
    <property type="entry name" value="HAD-like"/>
    <property type="match status" value="1"/>
</dbReference>
<feature type="transmembrane region" description="Helical" evidence="14">
    <location>
        <begin position="986"/>
        <end position="1006"/>
    </location>
</feature>
<comment type="subcellular location">
    <subcellularLocation>
        <location evidence="1">Endomembrane system</location>
        <topology evidence="1">Multi-pass membrane protein</topology>
    </subcellularLocation>
    <subcellularLocation>
        <location evidence="14">Membrane</location>
        <topology evidence="14">Multi-pass membrane protein</topology>
    </subcellularLocation>
</comment>
<dbReference type="InterPro" id="IPR036412">
    <property type="entry name" value="HAD-like_sf"/>
</dbReference>
<evidence type="ECO:0000256" key="12">
    <source>
        <dbReference type="ARBA" id="ARBA00023065"/>
    </source>
</evidence>
<dbReference type="PROSITE" id="PS00154">
    <property type="entry name" value="ATPASE_E1_E2"/>
    <property type="match status" value="1"/>
</dbReference>
<dbReference type="InterPro" id="IPR023214">
    <property type="entry name" value="HAD_sf"/>
</dbReference>
<dbReference type="PRINTS" id="PR00120">
    <property type="entry name" value="HATPASE"/>
</dbReference>
<dbReference type="Gene3D" id="1.20.1110.10">
    <property type="entry name" value="Calcium-transporting ATPase, transmembrane domain"/>
    <property type="match status" value="1"/>
</dbReference>
<comment type="similarity">
    <text evidence="14">Belongs to the cation transport ATPase (P-type) (TC 3.A.3) family.</text>
</comment>
<accession>A0ABR2VWR2</accession>
<dbReference type="InterPro" id="IPR004014">
    <property type="entry name" value="ATPase_P-typ_cation-transptr_N"/>
</dbReference>
<evidence type="ECO:0000256" key="7">
    <source>
        <dbReference type="ARBA" id="ARBA00022837"/>
    </source>
</evidence>
<keyword evidence="4 14" id="KW-0812">Transmembrane</keyword>
<keyword evidence="2 14" id="KW-0813">Transport</keyword>
<feature type="region of interest" description="Disordered" evidence="15">
    <location>
        <begin position="1020"/>
        <end position="1053"/>
    </location>
</feature>
<dbReference type="NCBIfam" id="TIGR01494">
    <property type="entry name" value="ATPase_P-type"/>
    <property type="match status" value="2"/>
</dbReference>
<dbReference type="SFLD" id="SFLDS00003">
    <property type="entry name" value="Haloacid_Dehalogenase"/>
    <property type="match status" value="1"/>
</dbReference>
<feature type="transmembrane region" description="Helical" evidence="14">
    <location>
        <begin position="365"/>
        <end position="391"/>
    </location>
</feature>
<dbReference type="InterPro" id="IPR006408">
    <property type="entry name" value="P-type_ATPase_IIB"/>
</dbReference>
<dbReference type="InterPro" id="IPR018303">
    <property type="entry name" value="ATPase_P-typ_P_site"/>
</dbReference>
<name>A0ABR2VWR2_9FUNG</name>
<sequence>MVENIDKEGVQVEMGHFNETSFSFTPPEIMEWVDNKDLKSLERHNGITGILSGLQTNAEEGLTVDSLYNGNNPSSDSVTKAKIGVNSDSLDQRRQVFGTNTLPETKAKNIFQLMWMAYEDKMLRLLTVAALISLALGIYQDVTSTDGADVHWVEGFAIIIAILIVVLVGSINDFQKEKQFRNLNRKKEDREIRVTRNGATCLISIHDLLVGDILHLEPGDIVAGDGIFISGYNLKCDESAVTGESDSLRKLSIQDCIKEIETSTSRHLPDPFLISGSKVLEGVGVCVVVAVGVNSFNGRTMMSLRAESVETPLQLKLNHLAETIAKLGGAAALVMLIVLLLQFLIPFKDKIPEATYIVNRLVGIFITTITIVVVAVPEGLPLAVTLALAFATTKMLKDNNLVRVLAACETMGSATAICSDKTGTLTQNKMTVVAGVIGSTLSFVQSGSISSTERQPQLPIAQQIEFDQIAENLTESVTDLIHESVAINSSAFEGVDSEGKRSFVGSKTETAMLDWIHNMSGANYQEIRERYAIAQQWPFSSAKKSMSTLVRMSNNDREFYRLYVKGASEIILDRCHLLLNSEASQETISTEALTAELKAGITDTITLYASNSLRTIGLAYKDFDYMIEDDDDSAFEEGMTWIGVVGIEDPLRPGVPEAVLACQKAGITVRMVTGDNVLTAKSIATKCGIYNQNGLVMEGPRFRKLTHHQMMAILPRLQVLARSSPEDKKVLVCKLQELGEVVAVTGDGTNDGPALKLADIGFSMGIAGTEVAKEASSIILMDDNFSSIVKAVCWGRSVNDAVKKFLQFQLTVNVTAVILAFVSAVVDINQESVLTAVQLLWVNLIMDTLAALALATDPPTPELLDRAPTPRTASLITFTMWKMILGQAIFQIVVSFTILYAGPSILNIDTQTDSQKKELRTLVFNTFVFMQIFNEVNCRRLDNKLNIFYNIHKNTYFVVIFFIMALGQALIVNFGGAAFNTVKIGWLYWVISIVIGMLSIPIGAFIRCIPNSIFGVSSDKEDLENPRGNGWGSPSKQVREELSTAKSGGRLHSTKEEHNQVYAAAVFPSLVATTVGGGNATDNAIPVDMTESTFFNYLDQNQAKTEKESVEVL</sequence>
<dbReference type="Gene3D" id="2.70.150.10">
    <property type="entry name" value="Calcium-transporting ATPase, cytoplasmic transduction domain A"/>
    <property type="match status" value="1"/>
</dbReference>
<dbReference type="SUPFAM" id="SSF81653">
    <property type="entry name" value="Calcium ATPase, transduction domain A"/>
    <property type="match status" value="1"/>
</dbReference>
<dbReference type="SMART" id="SM00831">
    <property type="entry name" value="Cation_ATPase_N"/>
    <property type="match status" value="1"/>
</dbReference>
<dbReference type="Gene3D" id="3.40.1110.10">
    <property type="entry name" value="Calcium-transporting ATPase, cytoplasmic domain N"/>
    <property type="match status" value="1"/>
</dbReference>
<dbReference type="InterPro" id="IPR023299">
    <property type="entry name" value="ATPase_P-typ_cyto_dom_N"/>
</dbReference>
<gene>
    <name evidence="17" type="primary">PMC1_3</name>
    <name evidence="17" type="ORF">K7432_009643</name>
</gene>
<dbReference type="CDD" id="cd02081">
    <property type="entry name" value="P-type_ATPase_Ca_PMCA-like"/>
    <property type="match status" value="1"/>
</dbReference>
<evidence type="ECO:0000313" key="18">
    <source>
        <dbReference type="Proteomes" id="UP001479436"/>
    </source>
</evidence>
<dbReference type="PRINTS" id="PR00119">
    <property type="entry name" value="CATATPASE"/>
</dbReference>
<feature type="domain" description="Cation-transporting P-type ATPase N-terminal" evidence="16">
    <location>
        <begin position="43"/>
        <end position="138"/>
    </location>
</feature>
<evidence type="ECO:0000256" key="11">
    <source>
        <dbReference type="ARBA" id="ARBA00022989"/>
    </source>
</evidence>
<keyword evidence="12 14" id="KW-0406">Ion transport</keyword>
<feature type="transmembrane region" description="Helical" evidence="14">
    <location>
        <begin position="324"/>
        <end position="345"/>
    </location>
</feature>
<keyword evidence="8 14" id="KW-0067">ATP-binding</keyword>